<dbReference type="SMART" id="SM00698">
    <property type="entry name" value="MORN"/>
    <property type="match status" value="2"/>
</dbReference>
<proteinExistence type="predicted"/>
<dbReference type="InterPro" id="IPR003409">
    <property type="entry name" value="MORN"/>
</dbReference>
<keyword evidence="4" id="KW-1185">Reference proteome</keyword>
<evidence type="ECO:0000313" key="4">
    <source>
        <dbReference type="Proteomes" id="UP001138540"/>
    </source>
</evidence>
<name>A0ABR6NET0_9SPHN</name>
<dbReference type="Pfam" id="PF02493">
    <property type="entry name" value="MORN"/>
    <property type="match status" value="2"/>
</dbReference>
<dbReference type="Gene3D" id="2.20.110.10">
    <property type="entry name" value="Histone H3 K4-specific methyltransferase SET7/9 N-terminal domain"/>
    <property type="match status" value="1"/>
</dbReference>
<dbReference type="SUPFAM" id="SSF82185">
    <property type="entry name" value="Histone H3 K4-specific methyltransferase SET7/9 N-terminal domain"/>
    <property type="match status" value="1"/>
</dbReference>
<keyword evidence="2" id="KW-0732">Signal</keyword>
<sequence length="605" mass="65576">MKPAIWCPFLLSLVSLAIAGDASAQDVALPTRLAQCQPQNAAADAAEIRYRNCFPDIRESSYAAAYISFNNDRMNLDAYLDGLERNQRRSFLTFLRSLFVSNTDTVLVVARIVAKPGGGRPDELVGSYTLMKIFKSDRGGDHFSVEKLTKDGFEGPIFSADSTSRVVVQISYAAEHRAESNVSGAISQLGDLLGGISYLRKISALAADKKAEIKRLDDLITSKFNRNADFGNAVDLGLDPAGTQAFYGRLTLGKYLDSSAGGNLHVAVVPVASVLVNNAPVDPSSIQYGDGRWDPVATRRISDRYIDGLPLSSHVRQAMGDDYLLLSRAADQTTFNRVCDRLSEFLSDPAFGLSGTDSMAATWAFIAGNPLLKSPPVRANYCLSAFEQQGILERHGLGLPPLSIVPDAKFDSLIAAAQLYAARADESAIAAQQEINRALVAETRAALIPPPEGYSSKPLGGHRYAGQTVDPVEPFHGVATETMSGREGNRYEGQLTLAGSGLIYEGLGRYVVSRPGTAGWEYRDYTGDFQANWFSGNGVMRWPDGREFKGQFARDLPSGYGILSYPSGERYHVRMVDGLPNGPAVREQNGERRGGNWISGTFVPE</sequence>
<evidence type="ECO:0008006" key="5">
    <source>
        <dbReference type="Google" id="ProtNLM"/>
    </source>
</evidence>
<dbReference type="EMBL" id="JACHKA010000001">
    <property type="protein sequence ID" value="MBB5985788.1"/>
    <property type="molecule type" value="Genomic_DNA"/>
</dbReference>
<evidence type="ECO:0000256" key="1">
    <source>
        <dbReference type="ARBA" id="ARBA00022737"/>
    </source>
</evidence>
<feature type="chain" id="PRO_5045910834" description="MORN repeat-containing protein" evidence="2">
    <location>
        <begin position="25"/>
        <end position="605"/>
    </location>
</feature>
<feature type="signal peptide" evidence="2">
    <location>
        <begin position="1"/>
        <end position="24"/>
    </location>
</feature>
<dbReference type="PANTHER" id="PTHR23084:SF263">
    <property type="entry name" value="MORN REPEAT-CONTAINING PROTEIN 1"/>
    <property type="match status" value="1"/>
</dbReference>
<organism evidence="3 4">
    <name type="scientific">Sphingobium lignivorans</name>
    <dbReference type="NCBI Taxonomy" id="2735886"/>
    <lineage>
        <taxon>Bacteria</taxon>
        <taxon>Pseudomonadati</taxon>
        <taxon>Pseudomonadota</taxon>
        <taxon>Alphaproteobacteria</taxon>
        <taxon>Sphingomonadales</taxon>
        <taxon>Sphingomonadaceae</taxon>
        <taxon>Sphingobium</taxon>
    </lineage>
</organism>
<dbReference type="PANTHER" id="PTHR23084">
    <property type="entry name" value="PHOSPHATIDYLINOSITOL-4-PHOSPHATE 5-KINASE RELATED"/>
    <property type="match status" value="1"/>
</dbReference>
<protein>
    <recommendedName>
        <fullName evidence="5">MORN repeat-containing protein</fullName>
    </recommendedName>
</protein>
<evidence type="ECO:0000256" key="2">
    <source>
        <dbReference type="SAM" id="SignalP"/>
    </source>
</evidence>
<reference evidence="3 4" key="1">
    <citation type="submission" date="2020-08" db="EMBL/GenBank/DDBJ databases">
        <title>Exploring microbial biodiversity for novel pathways involved in the catabolism of aromatic compounds derived from lignin.</title>
        <authorList>
            <person name="Elkins J."/>
        </authorList>
    </citation>
    <scope>NUCLEOTIDE SEQUENCE [LARGE SCALE GENOMIC DNA]</scope>
    <source>
        <strain evidence="3 4">B1D3A</strain>
    </source>
</reference>
<gene>
    <name evidence="3" type="ORF">HNP60_001762</name>
</gene>
<accession>A0ABR6NET0</accession>
<evidence type="ECO:0000313" key="3">
    <source>
        <dbReference type="EMBL" id="MBB5985788.1"/>
    </source>
</evidence>
<keyword evidence="1" id="KW-0677">Repeat</keyword>
<comment type="caution">
    <text evidence="3">The sequence shown here is derived from an EMBL/GenBank/DDBJ whole genome shotgun (WGS) entry which is preliminary data.</text>
</comment>
<dbReference type="Proteomes" id="UP001138540">
    <property type="component" value="Unassembled WGS sequence"/>
</dbReference>